<keyword evidence="5" id="KW-1185">Reference proteome</keyword>
<dbReference type="GO" id="GO:0016491">
    <property type="term" value="F:oxidoreductase activity"/>
    <property type="evidence" value="ECO:0007669"/>
    <property type="project" value="UniProtKB-KW"/>
</dbReference>
<dbReference type="PRINTS" id="PR00080">
    <property type="entry name" value="SDRFAMILY"/>
</dbReference>
<sequence length="311" mass="32943">MAPYNLPTDAVWFITGCSSGIGHTLALYLLTHTSSRVVATARNPSVLSSLPSSPNLLTLTLDVTSETSIHAALAATLEKWSRIDMLVNNAGYGLMADTEGIPMSKARALMDTNFFGATLLTQSILPIFRDTNPATGQIGGVVLQITSMGGRLAFAGNAFYHASKFALEGFTEAVAKEMDPNWGIHFCCIEPGGVKTGYVSAATDKDLGTAPHPAYTDPKLATNVIRKYKSSPGATANWADVEDVVEAIVGVVKRGVGESGEIPLRVPLGSDAWGLLEKGLEKARRDLEAVKEVSLSTSGKEQLDSVGFLQV</sequence>
<dbReference type="PANTHER" id="PTHR43976">
    <property type="entry name" value="SHORT CHAIN DEHYDROGENASE"/>
    <property type="match status" value="1"/>
</dbReference>
<evidence type="ECO:0000256" key="2">
    <source>
        <dbReference type="ARBA" id="ARBA00023002"/>
    </source>
</evidence>
<dbReference type="SUPFAM" id="SSF51735">
    <property type="entry name" value="NAD(P)-binding Rossmann-fold domains"/>
    <property type="match status" value="1"/>
</dbReference>
<evidence type="ECO:0000313" key="5">
    <source>
        <dbReference type="Proteomes" id="UP000193144"/>
    </source>
</evidence>
<gene>
    <name evidence="4" type="ORF">BCR34DRAFT_583574</name>
</gene>
<proteinExistence type="inferred from homology"/>
<name>A0A1Y2A533_9PLEO</name>
<dbReference type="STRING" id="1231657.A0A1Y2A533"/>
<evidence type="ECO:0000256" key="1">
    <source>
        <dbReference type="ARBA" id="ARBA00006484"/>
    </source>
</evidence>
<dbReference type="Pfam" id="PF00106">
    <property type="entry name" value="adh_short"/>
    <property type="match status" value="1"/>
</dbReference>
<dbReference type="InterPro" id="IPR002347">
    <property type="entry name" value="SDR_fam"/>
</dbReference>
<dbReference type="Gene3D" id="3.40.50.720">
    <property type="entry name" value="NAD(P)-binding Rossmann-like Domain"/>
    <property type="match status" value="1"/>
</dbReference>
<comment type="similarity">
    <text evidence="1 3">Belongs to the short-chain dehydrogenases/reductases (SDR) family.</text>
</comment>
<dbReference type="CDD" id="cd05374">
    <property type="entry name" value="17beta-HSD-like_SDR_c"/>
    <property type="match status" value="1"/>
</dbReference>
<dbReference type="AlphaFoldDB" id="A0A1Y2A533"/>
<dbReference type="PRINTS" id="PR00081">
    <property type="entry name" value="GDHRDH"/>
</dbReference>
<dbReference type="OrthoDB" id="1274115at2759"/>
<comment type="caution">
    <text evidence="4">The sequence shown here is derived from an EMBL/GenBank/DDBJ whole genome shotgun (WGS) entry which is preliminary data.</text>
</comment>
<dbReference type="EMBL" id="MCFA01000012">
    <property type="protein sequence ID" value="ORY17417.1"/>
    <property type="molecule type" value="Genomic_DNA"/>
</dbReference>
<accession>A0A1Y2A533</accession>
<evidence type="ECO:0000313" key="4">
    <source>
        <dbReference type="EMBL" id="ORY17417.1"/>
    </source>
</evidence>
<reference evidence="4 5" key="1">
    <citation type="submission" date="2016-07" db="EMBL/GenBank/DDBJ databases">
        <title>Pervasive Adenine N6-methylation of Active Genes in Fungi.</title>
        <authorList>
            <consortium name="DOE Joint Genome Institute"/>
            <person name="Mondo S.J."/>
            <person name="Dannebaum R.O."/>
            <person name="Kuo R.C."/>
            <person name="Labutti K."/>
            <person name="Haridas S."/>
            <person name="Kuo A."/>
            <person name="Salamov A."/>
            <person name="Ahrendt S.R."/>
            <person name="Lipzen A."/>
            <person name="Sullivan W."/>
            <person name="Andreopoulos W.B."/>
            <person name="Clum A."/>
            <person name="Lindquist E."/>
            <person name="Daum C."/>
            <person name="Ramamoorthy G.K."/>
            <person name="Gryganskyi A."/>
            <person name="Culley D."/>
            <person name="Magnuson J.K."/>
            <person name="James T.Y."/>
            <person name="O'Malley M.A."/>
            <person name="Stajich J.E."/>
            <person name="Spatafora J.W."/>
            <person name="Visel A."/>
            <person name="Grigoriev I.V."/>
        </authorList>
    </citation>
    <scope>NUCLEOTIDE SEQUENCE [LARGE SCALE GENOMIC DNA]</scope>
    <source>
        <strain evidence="4 5">CBS 115471</strain>
    </source>
</reference>
<dbReference type="Proteomes" id="UP000193144">
    <property type="component" value="Unassembled WGS sequence"/>
</dbReference>
<protein>
    <submittedName>
        <fullName evidence="4">Short-chain dehydrogenase/reductase-like protein SDR</fullName>
    </submittedName>
</protein>
<keyword evidence="2" id="KW-0560">Oxidoreductase</keyword>
<dbReference type="InterPro" id="IPR036291">
    <property type="entry name" value="NAD(P)-bd_dom_sf"/>
</dbReference>
<dbReference type="InterPro" id="IPR051911">
    <property type="entry name" value="SDR_oxidoreductase"/>
</dbReference>
<evidence type="ECO:0000256" key="3">
    <source>
        <dbReference type="RuleBase" id="RU000363"/>
    </source>
</evidence>
<organism evidence="4 5">
    <name type="scientific">Clohesyomyces aquaticus</name>
    <dbReference type="NCBI Taxonomy" id="1231657"/>
    <lineage>
        <taxon>Eukaryota</taxon>
        <taxon>Fungi</taxon>
        <taxon>Dikarya</taxon>
        <taxon>Ascomycota</taxon>
        <taxon>Pezizomycotina</taxon>
        <taxon>Dothideomycetes</taxon>
        <taxon>Pleosporomycetidae</taxon>
        <taxon>Pleosporales</taxon>
        <taxon>Lindgomycetaceae</taxon>
        <taxon>Clohesyomyces</taxon>
    </lineage>
</organism>
<dbReference type="PANTHER" id="PTHR43976:SF16">
    <property type="entry name" value="SHORT-CHAIN DEHYDROGENASE_REDUCTASE FAMILY PROTEIN"/>
    <property type="match status" value="1"/>
</dbReference>